<evidence type="ECO:0000313" key="2">
    <source>
        <dbReference type="EMBL" id="PWJ96113.1"/>
    </source>
</evidence>
<dbReference type="AlphaFoldDB" id="A0AA45C8F0"/>
<name>A0AA45C8F0_9BACT</name>
<sequence length="90" mass="10278">MIGPVYNTSINSSNTTMKEASEEIVSSLFSNVLNSMYNSELFSDNTLIKKSTTEKWFREMLNAEYAKTATKKELKPLVDQILKSFNSIER</sequence>
<gene>
    <name evidence="2" type="ORF">C7380_10220</name>
</gene>
<organism evidence="2 3">
    <name type="scientific">Oceanotoga teriensis</name>
    <dbReference type="NCBI Taxonomy" id="515440"/>
    <lineage>
        <taxon>Bacteria</taxon>
        <taxon>Thermotogati</taxon>
        <taxon>Thermotogota</taxon>
        <taxon>Thermotogae</taxon>
        <taxon>Petrotogales</taxon>
        <taxon>Petrotogaceae</taxon>
        <taxon>Oceanotoga</taxon>
    </lineage>
</organism>
<reference evidence="2 3" key="1">
    <citation type="submission" date="2018-05" db="EMBL/GenBank/DDBJ databases">
        <title>Genomic Encyclopedia of Type Strains, Phase IV (KMG-IV): sequencing the most valuable type-strain genomes for metagenomic binning, comparative biology and taxonomic classification.</title>
        <authorList>
            <person name="Goeker M."/>
        </authorList>
    </citation>
    <scope>NUCLEOTIDE SEQUENCE [LARGE SCALE GENOMIC DNA]</scope>
    <source>
        <strain evidence="2 3">DSM 24906</strain>
    </source>
</reference>
<evidence type="ECO:0000259" key="1">
    <source>
        <dbReference type="Pfam" id="PF10135"/>
    </source>
</evidence>
<dbReference type="Proteomes" id="UP000245921">
    <property type="component" value="Unassembled WGS sequence"/>
</dbReference>
<dbReference type="Pfam" id="PF10135">
    <property type="entry name" value="Rod-binding"/>
    <property type="match status" value="1"/>
</dbReference>
<feature type="domain" description="Flagellar protein FlgJ N-terminal" evidence="1">
    <location>
        <begin position="35"/>
        <end position="72"/>
    </location>
</feature>
<keyword evidence="3" id="KW-1185">Reference proteome</keyword>
<evidence type="ECO:0000313" key="3">
    <source>
        <dbReference type="Proteomes" id="UP000245921"/>
    </source>
</evidence>
<proteinExistence type="predicted"/>
<comment type="caution">
    <text evidence="2">The sequence shown here is derived from an EMBL/GenBank/DDBJ whole genome shotgun (WGS) entry which is preliminary data.</text>
</comment>
<accession>A0AA45C8F0</accession>
<protein>
    <submittedName>
        <fullName evidence="2">Rod binding protein</fullName>
    </submittedName>
</protein>
<dbReference type="EMBL" id="QGGI01000002">
    <property type="protein sequence ID" value="PWJ96113.1"/>
    <property type="molecule type" value="Genomic_DNA"/>
</dbReference>
<dbReference type="InterPro" id="IPR019301">
    <property type="entry name" value="Flagellar_prot_FlgJ_N"/>
</dbReference>
<dbReference type="RefSeq" id="WP_109603736.1">
    <property type="nucleotide sequence ID" value="NZ_JAMHJO010000001.1"/>
</dbReference>